<keyword evidence="9" id="KW-1185">Reference proteome</keyword>
<evidence type="ECO:0000256" key="5">
    <source>
        <dbReference type="PROSITE-ProRule" id="PRU00043"/>
    </source>
</evidence>
<feature type="domain" description="Cadherin" evidence="7">
    <location>
        <begin position="9"/>
        <end position="135"/>
    </location>
</feature>
<feature type="transmembrane region" description="Helical" evidence="6">
    <location>
        <begin position="130"/>
        <end position="159"/>
    </location>
</feature>
<dbReference type="Pfam" id="PF00028">
    <property type="entry name" value="Cadherin"/>
    <property type="match status" value="1"/>
</dbReference>
<evidence type="ECO:0000313" key="9">
    <source>
        <dbReference type="Proteomes" id="UP001345963"/>
    </source>
</evidence>
<dbReference type="CDD" id="cd11304">
    <property type="entry name" value="Cadherin_repeat"/>
    <property type="match status" value="1"/>
</dbReference>
<sequence length="168" mass="18712">MTSLSYYVTPLETPSEIQEVDPKTVRALCVIQTVSAIDKDDPIQGHYFDYRLVPEMLNNPNFTIKNNQDNSISVLAKHDTFRRQKQEMYFLPIIVTDNGNPPMSSTNTLTIRVCGCSRDGIVQSCNVEAYVLPIGLSMGALIAILACIILLLGELFLFFKGALNHISL</sequence>
<evidence type="ECO:0000256" key="3">
    <source>
        <dbReference type="ARBA" id="ARBA00022837"/>
    </source>
</evidence>
<organism evidence="8 9">
    <name type="scientific">Ataeniobius toweri</name>
    <dbReference type="NCBI Taxonomy" id="208326"/>
    <lineage>
        <taxon>Eukaryota</taxon>
        <taxon>Metazoa</taxon>
        <taxon>Chordata</taxon>
        <taxon>Craniata</taxon>
        <taxon>Vertebrata</taxon>
        <taxon>Euteleostomi</taxon>
        <taxon>Actinopterygii</taxon>
        <taxon>Neopterygii</taxon>
        <taxon>Teleostei</taxon>
        <taxon>Neoteleostei</taxon>
        <taxon>Acanthomorphata</taxon>
        <taxon>Ovalentaria</taxon>
        <taxon>Atherinomorphae</taxon>
        <taxon>Cyprinodontiformes</taxon>
        <taxon>Goodeidae</taxon>
        <taxon>Ataeniobius</taxon>
    </lineage>
</organism>
<dbReference type="PANTHER" id="PTHR24027:SF273">
    <property type="entry name" value="CADHERIN-8"/>
    <property type="match status" value="1"/>
</dbReference>
<accession>A0ABU7AMR6</accession>
<comment type="subcellular location">
    <subcellularLocation>
        <location evidence="1">Membrane</location>
    </subcellularLocation>
</comment>
<evidence type="ECO:0000256" key="1">
    <source>
        <dbReference type="ARBA" id="ARBA00004370"/>
    </source>
</evidence>
<evidence type="ECO:0000256" key="6">
    <source>
        <dbReference type="SAM" id="Phobius"/>
    </source>
</evidence>
<keyword evidence="2" id="KW-0677">Repeat</keyword>
<gene>
    <name evidence="8" type="primary">CDH8_1</name>
    <name evidence="8" type="ORF">ATANTOWER_005717</name>
</gene>
<dbReference type="InterPro" id="IPR015919">
    <property type="entry name" value="Cadherin-like_sf"/>
</dbReference>
<evidence type="ECO:0000259" key="7">
    <source>
        <dbReference type="PROSITE" id="PS50268"/>
    </source>
</evidence>
<dbReference type="InterPro" id="IPR002126">
    <property type="entry name" value="Cadherin-like_dom"/>
</dbReference>
<evidence type="ECO:0000256" key="2">
    <source>
        <dbReference type="ARBA" id="ARBA00022737"/>
    </source>
</evidence>
<protein>
    <submittedName>
        <fullName evidence="8">Cadherin-8</fullName>
    </submittedName>
</protein>
<name>A0ABU7AMR6_9TELE</name>
<dbReference type="Gene3D" id="2.60.40.60">
    <property type="entry name" value="Cadherins"/>
    <property type="match status" value="1"/>
</dbReference>
<dbReference type="PANTHER" id="PTHR24027">
    <property type="entry name" value="CADHERIN-23"/>
    <property type="match status" value="1"/>
</dbReference>
<dbReference type="EMBL" id="JAHUTI010021309">
    <property type="protein sequence ID" value="MED6239382.1"/>
    <property type="molecule type" value="Genomic_DNA"/>
</dbReference>
<dbReference type="Proteomes" id="UP001345963">
    <property type="component" value="Unassembled WGS sequence"/>
</dbReference>
<dbReference type="InterPro" id="IPR039808">
    <property type="entry name" value="Cadherin"/>
</dbReference>
<comment type="caution">
    <text evidence="8">The sequence shown here is derived from an EMBL/GenBank/DDBJ whole genome shotgun (WGS) entry which is preliminary data.</text>
</comment>
<keyword evidence="6" id="KW-1133">Transmembrane helix</keyword>
<keyword evidence="3 5" id="KW-0106">Calcium</keyword>
<dbReference type="PROSITE" id="PS50268">
    <property type="entry name" value="CADHERIN_2"/>
    <property type="match status" value="1"/>
</dbReference>
<evidence type="ECO:0000313" key="8">
    <source>
        <dbReference type="EMBL" id="MED6239382.1"/>
    </source>
</evidence>
<keyword evidence="4 6" id="KW-0472">Membrane</keyword>
<keyword evidence="6" id="KW-0812">Transmembrane</keyword>
<dbReference type="SUPFAM" id="SSF49313">
    <property type="entry name" value="Cadherin-like"/>
    <property type="match status" value="1"/>
</dbReference>
<evidence type="ECO:0000256" key="4">
    <source>
        <dbReference type="ARBA" id="ARBA00023136"/>
    </source>
</evidence>
<dbReference type="SMART" id="SM00112">
    <property type="entry name" value="CA"/>
    <property type="match status" value="1"/>
</dbReference>
<proteinExistence type="predicted"/>
<reference evidence="8 9" key="1">
    <citation type="submission" date="2021-07" db="EMBL/GenBank/DDBJ databases">
        <authorList>
            <person name="Palmer J.M."/>
        </authorList>
    </citation>
    <scope>NUCLEOTIDE SEQUENCE [LARGE SCALE GENOMIC DNA]</scope>
    <source>
        <strain evidence="8 9">AT_MEX2019</strain>
        <tissue evidence="8">Muscle</tissue>
    </source>
</reference>